<keyword evidence="6 20" id="KW-0645">Protease</keyword>
<evidence type="ECO:0000256" key="12">
    <source>
        <dbReference type="ARBA" id="ARBA00022989"/>
    </source>
</evidence>
<evidence type="ECO:0000256" key="2">
    <source>
        <dbReference type="ARBA" id="ARBA00004606"/>
    </source>
</evidence>
<dbReference type="Gene3D" id="2.60.40.1910">
    <property type="match status" value="1"/>
</dbReference>
<dbReference type="InterPro" id="IPR027268">
    <property type="entry name" value="Peptidase_M4/M1_CTD_sf"/>
</dbReference>
<keyword evidence="10 18" id="KW-0862">Zinc</keyword>
<keyword evidence="12" id="KW-1133">Transmembrane helix</keyword>
<dbReference type="InterPro" id="IPR034016">
    <property type="entry name" value="M1_APN-typ"/>
</dbReference>
<dbReference type="AlphaFoldDB" id="A0A8S1HKA9"/>
<feature type="site" description="Transition state stabilizer" evidence="19">
    <location>
        <position position="445"/>
    </location>
</feature>
<evidence type="ECO:0000256" key="9">
    <source>
        <dbReference type="ARBA" id="ARBA00022801"/>
    </source>
</evidence>
<keyword evidence="16" id="KW-0325">Glycoprotein</keyword>
<evidence type="ECO:0000256" key="18">
    <source>
        <dbReference type="PIRSR" id="PIRSR634016-3"/>
    </source>
</evidence>
<evidence type="ECO:0000256" key="4">
    <source>
        <dbReference type="ARBA" id="ARBA00022438"/>
    </source>
</evidence>
<dbReference type="GO" id="GO:0070006">
    <property type="term" value="F:metalloaminopeptidase activity"/>
    <property type="evidence" value="ECO:0007669"/>
    <property type="project" value="TreeGrafter"/>
</dbReference>
<evidence type="ECO:0000313" key="26">
    <source>
        <dbReference type="Proteomes" id="UP000835052"/>
    </source>
</evidence>
<evidence type="ECO:0000256" key="20">
    <source>
        <dbReference type="RuleBase" id="RU364040"/>
    </source>
</evidence>
<dbReference type="InterPro" id="IPR050344">
    <property type="entry name" value="Peptidase_M1_aminopeptidases"/>
</dbReference>
<evidence type="ECO:0000256" key="1">
    <source>
        <dbReference type="ARBA" id="ARBA00004236"/>
    </source>
</evidence>
<comment type="caution">
    <text evidence="25">The sequence shown here is derived from an EMBL/GenBank/DDBJ whole genome shotgun (WGS) entry which is preliminary data.</text>
</comment>
<dbReference type="GO" id="GO:0008270">
    <property type="term" value="F:zinc ion binding"/>
    <property type="evidence" value="ECO:0007669"/>
    <property type="project" value="UniProtKB-UniRule"/>
</dbReference>
<keyword evidence="11" id="KW-0735">Signal-anchor</keyword>
<dbReference type="InterPro" id="IPR024571">
    <property type="entry name" value="ERAP1-like_C_dom"/>
</dbReference>
<evidence type="ECO:0000256" key="7">
    <source>
        <dbReference type="ARBA" id="ARBA00022692"/>
    </source>
</evidence>
<feature type="compositionally biased region" description="Acidic residues" evidence="21">
    <location>
        <begin position="17"/>
        <end position="39"/>
    </location>
</feature>
<evidence type="ECO:0000256" key="6">
    <source>
        <dbReference type="ARBA" id="ARBA00022670"/>
    </source>
</evidence>
<dbReference type="InterPro" id="IPR001930">
    <property type="entry name" value="Peptidase_M1"/>
</dbReference>
<feature type="binding site" evidence="18">
    <location>
        <position position="384"/>
    </location>
    <ligand>
        <name>Zn(2+)</name>
        <dbReference type="ChEBI" id="CHEBI:29105"/>
        <note>catalytic</note>
    </ligand>
</feature>
<evidence type="ECO:0000256" key="13">
    <source>
        <dbReference type="ARBA" id="ARBA00023049"/>
    </source>
</evidence>
<dbReference type="CDD" id="cd09601">
    <property type="entry name" value="M1_APN-Q_like"/>
    <property type="match status" value="1"/>
</dbReference>
<dbReference type="FunFam" id="1.25.50.20:FF:000001">
    <property type="entry name" value="Aminopeptidase"/>
    <property type="match status" value="1"/>
</dbReference>
<keyword evidence="26" id="KW-1185">Reference proteome</keyword>
<feature type="region of interest" description="Disordered" evidence="21">
    <location>
        <begin position="1"/>
        <end position="57"/>
    </location>
</feature>
<feature type="binding site" evidence="18">
    <location>
        <position position="361"/>
    </location>
    <ligand>
        <name>Zn(2+)</name>
        <dbReference type="ChEBI" id="CHEBI:29105"/>
        <note>catalytic</note>
    </ligand>
</feature>
<keyword evidence="14" id="KW-0472">Membrane</keyword>
<proteinExistence type="inferred from homology"/>
<dbReference type="GO" id="GO:0005886">
    <property type="term" value="C:plasma membrane"/>
    <property type="evidence" value="ECO:0007669"/>
    <property type="project" value="UniProtKB-SubCell"/>
</dbReference>
<dbReference type="SUPFAM" id="SSF55486">
    <property type="entry name" value="Metalloproteases ('zincins'), catalytic domain"/>
    <property type="match status" value="1"/>
</dbReference>
<dbReference type="OrthoDB" id="6750768at2759"/>
<keyword evidence="13 20" id="KW-0482">Metalloprotease</keyword>
<dbReference type="FunFam" id="2.60.40.1730:FF:000001">
    <property type="entry name" value="Leucyl-cystinyl aminopeptidase"/>
    <property type="match status" value="1"/>
</dbReference>
<dbReference type="Gene3D" id="1.25.50.20">
    <property type="match status" value="1"/>
</dbReference>
<keyword evidence="4 20" id="KW-0031">Aminopeptidase</keyword>
<dbReference type="Pfam" id="PF01433">
    <property type="entry name" value="Peptidase_M1"/>
    <property type="match status" value="1"/>
</dbReference>
<comment type="cofactor">
    <cofactor evidence="18 20">
        <name>Zn(2+)</name>
        <dbReference type="ChEBI" id="CHEBI:29105"/>
    </cofactor>
    <text evidence="18 20">Binds 1 zinc ion per subunit.</text>
</comment>
<dbReference type="PANTHER" id="PTHR11533:SF299">
    <property type="entry name" value="AMINOPEPTIDASE"/>
    <property type="match status" value="1"/>
</dbReference>
<dbReference type="Pfam" id="PF17900">
    <property type="entry name" value="Peptidase_M1_N"/>
    <property type="match status" value="1"/>
</dbReference>
<dbReference type="EC" id="3.4.11.-" evidence="20"/>
<dbReference type="Gene3D" id="2.60.40.1730">
    <property type="entry name" value="tricorn interacting facor f3 domain"/>
    <property type="match status" value="1"/>
</dbReference>
<dbReference type="InterPro" id="IPR045357">
    <property type="entry name" value="Aminopeptidase_N-like_N"/>
</dbReference>
<evidence type="ECO:0000259" key="24">
    <source>
        <dbReference type="Pfam" id="PF17900"/>
    </source>
</evidence>
<evidence type="ECO:0000256" key="8">
    <source>
        <dbReference type="ARBA" id="ARBA00022723"/>
    </source>
</evidence>
<evidence type="ECO:0000256" key="15">
    <source>
        <dbReference type="ARBA" id="ARBA00023157"/>
    </source>
</evidence>
<dbReference type="GO" id="GO:0005615">
    <property type="term" value="C:extracellular space"/>
    <property type="evidence" value="ECO:0007669"/>
    <property type="project" value="TreeGrafter"/>
</dbReference>
<feature type="domain" description="Aminopeptidase N-like N-terminal" evidence="24">
    <location>
        <begin position="67"/>
        <end position="249"/>
    </location>
</feature>
<evidence type="ECO:0000256" key="16">
    <source>
        <dbReference type="ARBA" id="ARBA00023180"/>
    </source>
</evidence>
<dbReference type="GO" id="GO:0042277">
    <property type="term" value="F:peptide binding"/>
    <property type="evidence" value="ECO:0007669"/>
    <property type="project" value="TreeGrafter"/>
</dbReference>
<dbReference type="InterPro" id="IPR042097">
    <property type="entry name" value="Aminopeptidase_N-like_N_sf"/>
</dbReference>
<feature type="domain" description="Peptidase M1 membrane alanine aminopeptidase" evidence="22">
    <location>
        <begin position="289"/>
        <end position="494"/>
    </location>
</feature>
<evidence type="ECO:0000256" key="14">
    <source>
        <dbReference type="ARBA" id="ARBA00023136"/>
    </source>
</evidence>
<evidence type="ECO:0000256" key="11">
    <source>
        <dbReference type="ARBA" id="ARBA00022968"/>
    </source>
</evidence>
<accession>A0A8S1HKA9</accession>
<keyword evidence="15" id="KW-1015">Disulfide bond</keyword>
<dbReference type="GO" id="GO:0006508">
    <property type="term" value="P:proteolysis"/>
    <property type="evidence" value="ECO:0007669"/>
    <property type="project" value="UniProtKB-KW"/>
</dbReference>
<name>A0A8S1HKA9_9PELO</name>
<gene>
    <name evidence="25" type="ORF">CAUJ_LOCUS10700</name>
</gene>
<feature type="active site" description="Proton acceptor" evidence="17">
    <location>
        <position position="362"/>
    </location>
</feature>
<comment type="subcellular location">
    <subcellularLocation>
        <location evidence="1">Cell membrane</location>
    </subcellularLocation>
    <subcellularLocation>
        <location evidence="2">Membrane</location>
        <topology evidence="2">Single-pass type II membrane protein</topology>
    </subcellularLocation>
</comment>
<protein>
    <recommendedName>
        <fullName evidence="20">Aminopeptidase</fullName>
        <ecNumber evidence="20">3.4.11.-</ecNumber>
    </recommendedName>
</protein>
<evidence type="ECO:0000256" key="17">
    <source>
        <dbReference type="PIRSR" id="PIRSR634016-1"/>
    </source>
</evidence>
<feature type="domain" description="ERAP1-like C-terminal" evidence="23">
    <location>
        <begin position="598"/>
        <end position="913"/>
    </location>
</feature>
<evidence type="ECO:0000259" key="22">
    <source>
        <dbReference type="Pfam" id="PF01433"/>
    </source>
</evidence>
<dbReference type="Gene3D" id="1.10.390.10">
    <property type="entry name" value="Neutral Protease Domain 2"/>
    <property type="match status" value="1"/>
</dbReference>
<sequence length="954" mass="110137">MKNRQSDEPDITPETTTAEEEEEKVEEEEKEEEDTDDQENESKGPGKSKKCAGFPWDNDRLPRSISPDVYNLTIHPNLTSAHLHGKLEIYLTALNSTKFIVLHAVDLKHISSALKQNGERVDADFVECKELEQWAWKARKAVEEGDRIELTIEYEGLVSSDLQGLYINTHSDKNLKQTRSAVTQFEPTFARKMFPCFDEPNFKAEFEVAVVRDPGHVVRSNMNIKVSREYEEGLIVDVFKRSVKMSTYLLAVAVLDGFDYVKRTTRNTAETVEVRLYAPKDVIKGQSSFGLDTAIRALEFFEKYFNISYPLEKIDLLALDDFSEGAMENWGLVTFRDSALLHDELKSSVLAKEHIALIICHEIAHQWFGNLVTMDWWNDVWLNEGFANYMEYRCVDELYPQWNIMTRFYAENVVFSQETDGLSSSRAIESSDESNLLNLFDAISYHKAAAIIHMIAELAGQRNFQRALIEYLNKYKYGNARGSQLWNIVEKHAKLAHSGVSIQTLSKAYISQMGYPVIHVGLDGNDKAVVHNQTRLLFTESTDKNDESWPIPIHYRTSSDDEIKLHWLRHNDKDGESSEIIQSIANLVTWELPAPSSWLIANTGGVGYFKVRYEDEIYEALTRQLQDNHSAISSIDRSMILVDAFDLARTEQLNIQVYLDLVEYAQKEEDRMAWMLINKQLRTIESLIEETEFVNLFKDFERTLVLGIYERSGWKDTKKNPADKGLQMEVLQMACRLRSRDCIKQALTRYNKWMNDGQRPPAEVHGIVLEEGVRQGGPSAWDKAWTAYEAGASPTERNQLLGALAATQDPALLNKLLRFCLDGKIKPNIIPRVFSAISHNEAGRSLAWRFFKMNYDKFKKILGDRSTLMTSCIRYLGEPLSTREDLQELKDFLKEKLGSGKETKLDQVFEQVELNIQWRRLNEEALQEWLKSWDDRRRQLNRRRRRVHTRAHRN</sequence>
<reference evidence="25" key="1">
    <citation type="submission" date="2020-10" db="EMBL/GenBank/DDBJ databases">
        <authorList>
            <person name="Kikuchi T."/>
        </authorList>
    </citation>
    <scope>NUCLEOTIDE SEQUENCE</scope>
    <source>
        <strain evidence="25">NKZ352</strain>
    </source>
</reference>
<feature type="binding site" evidence="18">
    <location>
        <position position="365"/>
    </location>
    <ligand>
        <name>Zn(2+)</name>
        <dbReference type="ChEBI" id="CHEBI:29105"/>
        <note>catalytic</note>
    </ligand>
</feature>
<keyword evidence="7" id="KW-0812">Transmembrane</keyword>
<dbReference type="PANTHER" id="PTHR11533">
    <property type="entry name" value="PROTEASE M1 ZINC METALLOPROTEASE"/>
    <property type="match status" value="1"/>
</dbReference>
<evidence type="ECO:0000313" key="25">
    <source>
        <dbReference type="EMBL" id="CAD6194781.1"/>
    </source>
</evidence>
<evidence type="ECO:0000259" key="23">
    <source>
        <dbReference type="Pfam" id="PF11838"/>
    </source>
</evidence>
<dbReference type="PRINTS" id="PR00756">
    <property type="entry name" value="ALADIPTASE"/>
</dbReference>
<comment type="similarity">
    <text evidence="3 20">Belongs to the peptidase M1 family.</text>
</comment>
<evidence type="ECO:0000256" key="21">
    <source>
        <dbReference type="SAM" id="MobiDB-lite"/>
    </source>
</evidence>
<evidence type="ECO:0000256" key="3">
    <source>
        <dbReference type="ARBA" id="ARBA00010136"/>
    </source>
</evidence>
<dbReference type="InterPro" id="IPR014782">
    <property type="entry name" value="Peptidase_M1_dom"/>
</dbReference>
<evidence type="ECO:0000256" key="10">
    <source>
        <dbReference type="ARBA" id="ARBA00022833"/>
    </source>
</evidence>
<evidence type="ECO:0000256" key="5">
    <source>
        <dbReference type="ARBA" id="ARBA00022475"/>
    </source>
</evidence>
<dbReference type="GO" id="GO:0005737">
    <property type="term" value="C:cytoplasm"/>
    <property type="evidence" value="ECO:0007669"/>
    <property type="project" value="TreeGrafter"/>
</dbReference>
<keyword evidence="9 20" id="KW-0378">Hydrolase</keyword>
<keyword evidence="8 18" id="KW-0479">Metal-binding</keyword>
<keyword evidence="5" id="KW-1003">Cell membrane</keyword>
<organism evidence="25 26">
    <name type="scientific">Caenorhabditis auriculariae</name>
    <dbReference type="NCBI Taxonomy" id="2777116"/>
    <lineage>
        <taxon>Eukaryota</taxon>
        <taxon>Metazoa</taxon>
        <taxon>Ecdysozoa</taxon>
        <taxon>Nematoda</taxon>
        <taxon>Chromadorea</taxon>
        <taxon>Rhabditida</taxon>
        <taxon>Rhabditina</taxon>
        <taxon>Rhabditomorpha</taxon>
        <taxon>Rhabditoidea</taxon>
        <taxon>Rhabditidae</taxon>
        <taxon>Peloderinae</taxon>
        <taxon>Caenorhabditis</taxon>
    </lineage>
</organism>
<dbReference type="GO" id="GO:0043171">
    <property type="term" value="P:peptide catabolic process"/>
    <property type="evidence" value="ECO:0007669"/>
    <property type="project" value="TreeGrafter"/>
</dbReference>
<dbReference type="SUPFAM" id="SSF63737">
    <property type="entry name" value="Leukotriene A4 hydrolase N-terminal domain"/>
    <property type="match status" value="1"/>
</dbReference>
<dbReference type="Proteomes" id="UP000835052">
    <property type="component" value="Unassembled WGS sequence"/>
</dbReference>
<dbReference type="FunFam" id="1.10.390.10:FF:000006">
    <property type="entry name" value="Puromycin-sensitive aminopeptidase"/>
    <property type="match status" value="1"/>
</dbReference>
<dbReference type="EMBL" id="CAJGYM010000047">
    <property type="protein sequence ID" value="CAD6194781.1"/>
    <property type="molecule type" value="Genomic_DNA"/>
</dbReference>
<evidence type="ECO:0000256" key="19">
    <source>
        <dbReference type="PIRSR" id="PIRSR634016-4"/>
    </source>
</evidence>
<dbReference type="Pfam" id="PF11838">
    <property type="entry name" value="ERAP1_C"/>
    <property type="match status" value="1"/>
</dbReference>